<evidence type="ECO:0000313" key="2">
    <source>
        <dbReference type="EMBL" id="KAB7519247.1"/>
    </source>
</evidence>
<gene>
    <name evidence="2" type="ORF">DP108_03820</name>
</gene>
<protein>
    <submittedName>
        <fullName evidence="2">AbrB/MazE/SpoVT family DNA-binding domain-containing protein</fullName>
    </submittedName>
</protein>
<comment type="caution">
    <text evidence="2">The sequence shown here is derived from an EMBL/GenBank/DDBJ whole genome shotgun (WGS) entry which is preliminary data.</text>
</comment>
<name>A0A5N5UPD5_9EURY</name>
<dbReference type="InterPro" id="IPR037914">
    <property type="entry name" value="SpoVT-AbrB_sf"/>
</dbReference>
<organism evidence="2 3">
    <name type="scientific">Halosegnis rubeus</name>
    <dbReference type="NCBI Taxonomy" id="2212850"/>
    <lineage>
        <taxon>Archaea</taxon>
        <taxon>Methanobacteriati</taxon>
        <taxon>Methanobacteriota</taxon>
        <taxon>Stenosarchaea group</taxon>
        <taxon>Halobacteria</taxon>
        <taxon>Halobacteriales</taxon>
        <taxon>Natronomonadaceae</taxon>
        <taxon>Halosegnis</taxon>
    </lineage>
</organism>
<dbReference type="AlphaFoldDB" id="A0A5N5UPD5"/>
<dbReference type="Proteomes" id="UP000326207">
    <property type="component" value="Unassembled WGS sequence"/>
</dbReference>
<sequence>MSSEYNERAAESAVNDSYGTTIPAEIRAALDEEIRPGDTVRWTLTDGELSVEIQQERYGTLADLEPLDGPEWDGETAAESAYTE</sequence>
<dbReference type="EMBL" id="QMDY01000002">
    <property type="protein sequence ID" value="KAB7519247.1"/>
    <property type="molecule type" value="Genomic_DNA"/>
</dbReference>
<keyword evidence="2" id="KW-0238">DNA-binding</keyword>
<dbReference type="GO" id="GO:0003677">
    <property type="term" value="F:DNA binding"/>
    <property type="evidence" value="ECO:0007669"/>
    <property type="project" value="UniProtKB-KW"/>
</dbReference>
<proteinExistence type="predicted"/>
<evidence type="ECO:0000256" key="1">
    <source>
        <dbReference type="SAM" id="MobiDB-lite"/>
    </source>
</evidence>
<evidence type="ECO:0000313" key="3">
    <source>
        <dbReference type="Proteomes" id="UP000326207"/>
    </source>
</evidence>
<dbReference type="RefSeq" id="WP_152156002.1">
    <property type="nucleotide sequence ID" value="NZ_QMDY01000002.1"/>
</dbReference>
<accession>A0A5N5UPD5</accession>
<feature type="compositionally biased region" description="Acidic residues" evidence="1">
    <location>
        <begin position="65"/>
        <end position="76"/>
    </location>
</feature>
<feature type="compositionally biased region" description="Basic and acidic residues" evidence="1">
    <location>
        <begin position="1"/>
        <end position="10"/>
    </location>
</feature>
<dbReference type="Gene3D" id="2.10.260.10">
    <property type="match status" value="1"/>
</dbReference>
<feature type="region of interest" description="Disordered" evidence="1">
    <location>
        <begin position="1"/>
        <end position="20"/>
    </location>
</feature>
<feature type="region of interest" description="Disordered" evidence="1">
    <location>
        <begin position="64"/>
        <end position="84"/>
    </location>
</feature>
<dbReference type="SUPFAM" id="SSF89447">
    <property type="entry name" value="AbrB/MazE/MraZ-like"/>
    <property type="match status" value="1"/>
</dbReference>
<reference evidence="2 3" key="1">
    <citation type="submission" date="2019-10" db="EMBL/GenBank/DDBJ databases">
        <title>Unraveling microbial dark matter from salterns through culturing: the case of the genus Halosegnis.</title>
        <authorList>
            <person name="Duran-Viseras A."/>
            <person name="Andrei A.-S."/>
            <person name="Vera-Gargallo B."/>
            <person name="Ghai R."/>
            <person name="Sanchez-Porro C."/>
            <person name="Ventosa A."/>
        </authorList>
    </citation>
    <scope>NUCLEOTIDE SEQUENCE [LARGE SCALE GENOMIC DNA]</scope>
    <source>
        <strain evidence="2 3">F19-13</strain>
    </source>
</reference>